<dbReference type="Proteomes" id="UP000078486">
    <property type="component" value="Unassembled WGS sequence"/>
</dbReference>
<dbReference type="EMBL" id="LRRQ01000027">
    <property type="protein sequence ID" value="OAM91481.1"/>
    <property type="molecule type" value="Genomic_DNA"/>
</dbReference>
<keyword evidence="2" id="KW-1185">Reference proteome</keyword>
<sequence length="62" mass="6723">MAQASCLPSFFCAKRSVFFNLGWFGAKSVLSIFTALRAPVFDGRQDACATRFAPVARFLSAA</sequence>
<gene>
    <name evidence="1" type="ORF">AW736_03230</name>
</gene>
<evidence type="ECO:0000313" key="1">
    <source>
        <dbReference type="EMBL" id="OAM91481.1"/>
    </source>
</evidence>
<protein>
    <submittedName>
        <fullName evidence="1">Uncharacterized protein</fullName>
    </submittedName>
</protein>
<name>A0A178IP51_9BACT</name>
<organism evidence="1 2">
    <name type="scientific">Termitidicoccus mucosus</name>
    <dbReference type="NCBI Taxonomy" id="1184151"/>
    <lineage>
        <taxon>Bacteria</taxon>
        <taxon>Pseudomonadati</taxon>
        <taxon>Verrucomicrobiota</taxon>
        <taxon>Opitutia</taxon>
        <taxon>Opitutales</taxon>
        <taxon>Opitutaceae</taxon>
        <taxon>Termitidicoccus</taxon>
    </lineage>
</organism>
<reference evidence="1 2" key="1">
    <citation type="submission" date="2016-01" db="EMBL/GenBank/DDBJ databases">
        <title>High potential of lignocellulose degradation of a new Verrucomicrobia species.</title>
        <authorList>
            <person name="Wang Y."/>
            <person name="Shi Y."/>
            <person name="Qiu Z."/>
            <person name="Liu S."/>
            <person name="Yang H."/>
        </authorList>
    </citation>
    <scope>NUCLEOTIDE SEQUENCE [LARGE SCALE GENOMIC DNA]</scope>
    <source>
        <strain evidence="1 2">TSB47</strain>
    </source>
</reference>
<dbReference type="STRING" id="1184151.AW736_03230"/>
<proteinExistence type="predicted"/>
<comment type="caution">
    <text evidence="1">The sequence shown here is derived from an EMBL/GenBank/DDBJ whole genome shotgun (WGS) entry which is preliminary data.</text>
</comment>
<dbReference type="AlphaFoldDB" id="A0A178IP51"/>
<evidence type="ECO:0000313" key="2">
    <source>
        <dbReference type="Proteomes" id="UP000078486"/>
    </source>
</evidence>
<accession>A0A178IP51</accession>